<protein>
    <recommendedName>
        <fullName evidence="1">Carboxymuconolactone decarboxylase-like domain-containing protein</fullName>
    </recommendedName>
</protein>
<sequence length="95" mass="10971">MPWIKVIAEDKAEGELKEVYRKLREQRQGEKIIQERNADVGGPPISPPMLHSLNPKAMWHTAELMWEIMRGESRLTTAQREMIATVTSATLHCRF</sequence>
<evidence type="ECO:0000259" key="1">
    <source>
        <dbReference type="Pfam" id="PF02627"/>
    </source>
</evidence>
<dbReference type="InterPro" id="IPR029032">
    <property type="entry name" value="AhpD-like"/>
</dbReference>
<name>A0A0H4TLU5_9DELT</name>
<dbReference type="SUPFAM" id="SSF69118">
    <property type="entry name" value="AhpD-like"/>
    <property type="match status" value="1"/>
</dbReference>
<organism evidence="2">
    <name type="scientific">uncultured delta proteobacterium Rifle_16ft_4_minimus_1997</name>
    <dbReference type="NCBI Taxonomy" id="1665176"/>
    <lineage>
        <taxon>Bacteria</taxon>
        <taxon>Deltaproteobacteria</taxon>
        <taxon>environmental samples</taxon>
    </lineage>
</organism>
<dbReference type="InterPro" id="IPR003779">
    <property type="entry name" value="CMD-like"/>
</dbReference>
<proteinExistence type="predicted"/>
<feature type="domain" description="Carboxymuconolactone decarboxylase-like" evidence="1">
    <location>
        <begin position="55"/>
        <end position="95"/>
    </location>
</feature>
<accession>A0A0H4TLU5</accession>
<dbReference type="GO" id="GO:0051920">
    <property type="term" value="F:peroxiredoxin activity"/>
    <property type="evidence" value="ECO:0007669"/>
    <property type="project" value="InterPro"/>
</dbReference>
<dbReference type="Gene3D" id="1.20.1290.10">
    <property type="entry name" value="AhpD-like"/>
    <property type="match status" value="1"/>
</dbReference>
<reference evidence="2" key="1">
    <citation type="journal article" date="2015" name="ISME J.">
        <title>Aquifer environment selects for microbial species cohorts in sediment and groundwater.</title>
        <authorList>
            <person name="Hug L.A."/>
            <person name="Thomas B.C."/>
            <person name="Brown C.T."/>
            <person name="Frischkorn K.R."/>
            <person name="Williams K.H."/>
            <person name="Tringe S.G."/>
            <person name="Banfield J.F."/>
        </authorList>
    </citation>
    <scope>NUCLEOTIDE SEQUENCE</scope>
</reference>
<dbReference type="Pfam" id="PF02627">
    <property type="entry name" value="CMD"/>
    <property type="match status" value="1"/>
</dbReference>
<evidence type="ECO:0000313" key="2">
    <source>
        <dbReference type="EMBL" id="AKQ01519.1"/>
    </source>
</evidence>
<dbReference type="EMBL" id="KT006970">
    <property type="protein sequence ID" value="AKQ01519.1"/>
    <property type="molecule type" value="Genomic_DNA"/>
</dbReference>
<dbReference type="AlphaFoldDB" id="A0A0H4TLU5"/>